<gene>
    <name evidence="5" type="primary">glgD</name>
    <name evidence="5" type="ORF">AN619_18330</name>
</gene>
<dbReference type="SUPFAM" id="SSF51161">
    <property type="entry name" value="Trimeric LpxA-like enzymes"/>
    <property type="match status" value="1"/>
</dbReference>
<accession>A0A140L3Z3</accession>
<dbReference type="EMBL" id="LOEE01000036">
    <property type="protein sequence ID" value="KXG75268.1"/>
    <property type="molecule type" value="Genomic_DNA"/>
</dbReference>
<proteinExistence type="inferred from homology"/>
<comment type="caution">
    <text evidence="5">The sequence shown here is derived from an EMBL/GenBank/DDBJ whole genome shotgun (WGS) entry which is preliminary data.</text>
</comment>
<dbReference type="InterPro" id="IPR029044">
    <property type="entry name" value="Nucleotide-diphossugar_trans"/>
</dbReference>
<dbReference type="STRING" id="520762.AN619_18330"/>
<dbReference type="CDD" id="cd04651">
    <property type="entry name" value="LbH_G1P_AT_C"/>
    <property type="match status" value="1"/>
</dbReference>
<dbReference type="PANTHER" id="PTHR43523">
    <property type="entry name" value="GLUCOSE-1-PHOSPHATE ADENYLYLTRANSFERASE-RELATED"/>
    <property type="match status" value="1"/>
</dbReference>
<reference evidence="5 6" key="1">
    <citation type="submission" date="2015-12" db="EMBL/GenBank/DDBJ databases">
        <title>Draft genome sequence of the thermoanaerobe Thermotalea metallivorans, an isolate from the runoff channel of the Great Artesian Basin, Australia.</title>
        <authorList>
            <person name="Patel B.K."/>
        </authorList>
    </citation>
    <scope>NUCLEOTIDE SEQUENCE [LARGE SCALE GENOMIC DNA]</scope>
    <source>
        <strain evidence="5 6">B2-1</strain>
    </source>
</reference>
<dbReference type="InterPro" id="IPR005835">
    <property type="entry name" value="NTP_transferase_dom"/>
</dbReference>
<keyword evidence="6" id="KW-1185">Reference proteome</keyword>
<feature type="domain" description="Glucose-1-phosphate adenylyltransferase/Bifunctional protein GlmU-like C-terminal hexapeptide" evidence="4">
    <location>
        <begin position="283"/>
        <end position="352"/>
    </location>
</feature>
<dbReference type="GO" id="GO:0008878">
    <property type="term" value="F:glucose-1-phosphate adenylyltransferase activity"/>
    <property type="evidence" value="ECO:0007669"/>
    <property type="project" value="InterPro"/>
</dbReference>
<evidence type="ECO:0000256" key="2">
    <source>
        <dbReference type="ARBA" id="ARBA00023056"/>
    </source>
</evidence>
<dbReference type="PATRIC" id="fig|520762.4.peg.2032"/>
<name>A0A140L3Z3_9FIRM</name>
<keyword evidence="2" id="KW-0320">Glycogen biosynthesis</keyword>
<dbReference type="Gene3D" id="2.160.10.10">
    <property type="entry name" value="Hexapeptide repeat proteins"/>
    <property type="match status" value="1"/>
</dbReference>
<dbReference type="SUPFAM" id="SSF53448">
    <property type="entry name" value="Nucleotide-diphospho-sugar transferases"/>
    <property type="match status" value="1"/>
</dbReference>
<dbReference type="CDD" id="cd02508">
    <property type="entry name" value="ADP_Glucose_PP"/>
    <property type="match status" value="1"/>
</dbReference>
<dbReference type="PANTHER" id="PTHR43523:SF6">
    <property type="entry name" value="GLYCOGEN BIOSYNTHESIS PROTEIN GLGD"/>
    <property type="match status" value="1"/>
</dbReference>
<dbReference type="InterPro" id="IPR056818">
    <property type="entry name" value="GlmU/GlgC-like_hexapep"/>
</dbReference>
<dbReference type="InterPro" id="IPR011004">
    <property type="entry name" value="Trimer_LpxA-like_sf"/>
</dbReference>
<dbReference type="NCBIfam" id="TIGR02092">
    <property type="entry name" value="glgD"/>
    <property type="match status" value="1"/>
</dbReference>
<evidence type="ECO:0000313" key="5">
    <source>
        <dbReference type="EMBL" id="KXG75268.1"/>
    </source>
</evidence>
<dbReference type="Proteomes" id="UP000070456">
    <property type="component" value="Unassembled WGS sequence"/>
</dbReference>
<dbReference type="OrthoDB" id="9801810at2"/>
<evidence type="ECO:0000313" key="6">
    <source>
        <dbReference type="Proteomes" id="UP000070456"/>
    </source>
</evidence>
<dbReference type="RefSeq" id="WP_068556397.1">
    <property type="nucleotide sequence ID" value="NZ_LOEE01000036.1"/>
</dbReference>
<evidence type="ECO:0000259" key="4">
    <source>
        <dbReference type="Pfam" id="PF24894"/>
    </source>
</evidence>
<comment type="similarity">
    <text evidence="1">Belongs to the bacterial/plant glucose-1-phosphate adenylyltransferase family.</text>
</comment>
<sequence>MGELMGIINNTKNGNLLKEITENRYIASVPFGGRYRMIDFVLSNMVNSGIKNVGILVLGKYRSLMDHLRSGKEWGLATKRDGLFILPPPYYDGIRKGDLENFHYNFEYLRKSKQKYVVISRSNLVCNINYTHPLKFHKESDADITVLYTDEDLSKEDFSSSTILHLVSDGRITDMEVGPHKPKTNKVSMDTYIMEKNFLMDIIDETLAKGGYDFLMDCVVKNLSRLKVYGYCHQGYVGRIHSVQSYYRHNMALLNPNIWEEIFIKSGPIYTKVKDQAPVKYMENAEVKNSLIANGCVIEGTVENCILFRGVRIHKGARIKDSILMQNCEVQEGAALESVILDKEVLVSKGQRLSGSKEYPMIVQKKTMI</sequence>
<feature type="domain" description="Nucleotidyl transferase" evidence="3">
    <location>
        <begin position="14"/>
        <end position="239"/>
    </location>
</feature>
<dbReference type="GO" id="GO:0005978">
    <property type="term" value="P:glycogen biosynthetic process"/>
    <property type="evidence" value="ECO:0007669"/>
    <property type="project" value="UniProtKB-KW"/>
</dbReference>
<evidence type="ECO:0000259" key="3">
    <source>
        <dbReference type="Pfam" id="PF00483"/>
    </source>
</evidence>
<dbReference type="Pfam" id="PF24894">
    <property type="entry name" value="Hexapep_GlmU"/>
    <property type="match status" value="1"/>
</dbReference>
<protein>
    <submittedName>
        <fullName evidence="5">Glycogen biosynthesis protein GlgD</fullName>
    </submittedName>
</protein>
<dbReference type="Pfam" id="PF00483">
    <property type="entry name" value="NTP_transferase"/>
    <property type="match status" value="1"/>
</dbReference>
<evidence type="ECO:0000256" key="1">
    <source>
        <dbReference type="ARBA" id="ARBA00010443"/>
    </source>
</evidence>
<dbReference type="InterPro" id="IPR011832">
    <property type="entry name" value="GlgDAde_trans"/>
</dbReference>
<dbReference type="Gene3D" id="3.90.550.10">
    <property type="entry name" value="Spore Coat Polysaccharide Biosynthesis Protein SpsA, Chain A"/>
    <property type="match status" value="1"/>
</dbReference>
<dbReference type="AlphaFoldDB" id="A0A140L3Z3"/>
<dbReference type="InterPro" id="IPR011831">
    <property type="entry name" value="ADP-Glc_PPase"/>
</dbReference>
<organism evidence="5 6">
    <name type="scientific">Thermotalea metallivorans</name>
    <dbReference type="NCBI Taxonomy" id="520762"/>
    <lineage>
        <taxon>Bacteria</taxon>
        <taxon>Bacillati</taxon>
        <taxon>Bacillota</taxon>
        <taxon>Clostridia</taxon>
        <taxon>Peptostreptococcales</taxon>
        <taxon>Thermotaleaceae</taxon>
        <taxon>Thermotalea</taxon>
    </lineage>
</organism>